<proteinExistence type="predicted"/>
<dbReference type="Gene3D" id="3.40.50.150">
    <property type="entry name" value="Vaccinia Virus protein VP39"/>
    <property type="match status" value="1"/>
</dbReference>
<dbReference type="Gramene" id="Pp3c11_2820V3.1">
    <property type="protein sequence ID" value="Pp3c11_2820V3.1"/>
    <property type="gene ID" value="Pp3c11_2820"/>
</dbReference>
<dbReference type="Gene3D" id="3.40.640.10">
    <property type="entry name" value="Type I PLP-dependent aspartate aminotransferase-like (Major domain)"/>
    <property type="match status" value="1"/>
</dbReference>
<dbReference type="InterPro" id="IPR015424">
    <property type="entry name" value="PyrdxlP-dep_Trfase"/>
</dbReference>
<dbReference type="PANTHER" id="PTHR47087:SF1">
    <property type="entry name" value="METHIONINE S-METHYLTRANSFERASE"/>
    <property type="match status" value="1"/>
</dbReference>
<dbReference type="GO" id="GO:0008757">
    <property type="term" value="F:S-adenosylmethionine-dependent methyltransferase activity"/>
    <property type="evidence" value="ECO:0000318"/>
    <property type="project" value="GO_Central"/>
</dbReference>
<keyword evidence="3" id="KW-1185">Reference proteome</keyword>
<reference evidence="2" key="3">
    <citation type="submission" date="2020-12" db="UniProtKB">
        <authorList>
            <consortium name="EnsemblPlants"/>
        </authorList>
    </citation>
    <scope>IDENTIFICATION</scope>
</reference>
<dbReference type="Gene3D" id="3.90.1150.10">
    <property type="entry name" value="Aspartate Aminotransferase, domain 1"/>
    <property type="match status" value="1"/>
</dbReference>
<dbReference type="InterPro" id="IPR015421">
    <property type="entry name" value="PyrdxlP-dep_Trfase_major"/>
</dbReference>
<dbReference type="InterPro" id="IPR015422">
    <property type="entry name" value="PyrdxlP-dep_Trfase_small"/>
</dbReference>
<dbReference type="FunCoup" id="A0A7I4F0V1">
    <property type="interactions" value="2424"/>
</dbReference>
<dbReference type="AlphaFoldDB" id="A0A7I4F0V1"/>
<dbReference type="EMBL" id="ABEU02000011">
    <property type="status" value="NOT_ANNOTATED_CDS"/>
    <property type="molecule type" value="Genomic_DNA"/>
</dbReference>
<dbReference type="InterPro" id="IPR025779">
    <property type="entry name" value="Met_S-MeTrfase"/>
</dbReference>
<evidence type="ECO:0000259" key="1">
    <source>
        <dbReference type="Pfam" id="PF00155"/>
    </source>
</evidence>
<dbReference type="SUPFAM" id="SSF53335">
    <property type="entry name" value="S-adenosyl-L-methionine-dependent methyltransferases"/>
    <property type="match status" value="1"/>
</dbReference>
<dbReference type="PROSITE" id="PS51555">
    <property type="entry name" value="SAM_MT12"/>
    <property type="match status" value="1"/>
</dbReference>
<dbReference type="PANTHER" id="PTHR47087">
    <property type="entry name" value="METHIONINE S-METHYLTRANSFERASE"/>
    <property type="match status" value="1"/>
</dbReference>
<reference evidence="2 3" key="1">
    <citation type="journal article" date="2008" name="Science">
        <title>The Physcomitrella genome reveals evolutionary insights into the conquest of land by plants.</title>
        <authorList>
            <person name="Rensing S."/>
            <person name="Lang D."/>
            <person name="Zimmer A."/>
            <person name="Terry A."/>
            <person name="Salamov A."/>
            <person name="Shapiro H."/>
            <person name="Nishiyama T."/>
            <person name="Perroud P.-F."/>
            <person name="Lindquist E."/>
            <person name="Kamisugi Y."/>
            <person name="Tanahashi T."/>
            <person name="Sakakibara K."/>
            <person name="Fujita T."/>
            <person name="Oishi K."/>
            <person name="Shin-I T."/>
            <person name="Kuroki Y."/>
            <person name="Toyoda A."/>
            <person name="Suzuki Y."/>
            <person name="Hashimoto A."/>
            <person name="Yamaguchi K."/>
            <person name="Sugano A."/>
            <person name="Kohara Y."/>
            <person name="Fujiyama A."/>
            <person name="Anterola A."/>
            <person name="Aoki S."/>
            <person name="Ashton N."/>
            <person name="Barbazuk W.B."/>
            <person name="Barker E."/>
            <person name="Bennetzen J."/>
            <person name="Bezanilla M."/>
            <person name="Blankenship R."/>
            <person name="Cho S.H."/>
            <person name="Dutcher S."/>
            <person name="Estelle M."/>
            <person name="Fawcett J.A."/>
            <person name="Gundlach H."/>
            <person name="Hanada K."/>
            <person name="Heyl A."/>
            <person name="Hicks K.A."/>
            <person name="Hugh J."/>
            <person name="Lohr M."/>
            <person name="Mayer K."/>
            <person name="Melkozernov A."/>
            <person name="Murata T."/>
            <person name="Nelson D."/>
            <person name="Pils B."/>
            <person name="Prigge M."/>
            <person name="Reiss B."/>
            <person name="Renner T."/>
            <person name="Rombauts S."/>
            <person name="Rushton P."/>
            <person name="Sanderfoot A."/>
            <person name="Schween G."/>
            <person name="Shiu S.-H."/>
            <person name="Stueber K."/>
            <person name="Theodoulou F.L."/>
            <person name="Tu H."/>
            <person name="Van de Peer Y."/>
            <person name="Verrier P.J."/>
            <person name="Waters E."/>
            <person name="Wood A."/>
            <person name="Yang L."/>
            <person name="Cove D."/>
            <person name="Cuming A."/>
            <person name="Hasebe M."/>
            <person name="Lucas S."/>
            <person name="Mishler D.B."/>
            <person name="Reski R."/>
            <person name="Grigoriev I."/>
            <person name="Quatrano R.S."/>
            <person name="Boore J.L."/>
        </authorList>
    </citation>
    <scope>NUCLEOTIDE SEQUENCE [LARGE SCALE GENOMIC DNA]</scope>
    <source>
        <strain evidence="2 3">cv. Gransden 2004</strain>
    </source>
</reference>
<dbReference type="InterPro" id="IPR004839">
    <property type="entry name" value="Aminotransferase_I/II_large"/>
</dbReference>
<organism evidence="2 3">
    <name type="scientific">Physcomitrium patens</name>
    <name type="common">Spreading-leaved earth moss</name>
    <name type="synonym">Physcomitrella patens</name>
    <dbReference type="NCBI Taxonomy" id="3218"/>
    <lineage>
        <taxon>Eukaryota</taxon>
        <taxon>Viridiplantae</taxon>
        <taxon>Streptophyta</taxon>
        <taxon>Embryophyta</taxon>
        <taxon>Bryophyta</taxon>
        <taxon>Bryophytina</taxon>
        <taxon>Bryopsida</taxon>
        <taxon>Funariidae</taxon>
        <taxon>Funariales</taxon>
        <taxon>Funariaceae</taxon>
        <taxon>Physcomitrium</taxon>
    </lineage>
</organism>
<name>A0A7I4F0V1_PHYPA</name>
<reference evidence="2 3" key="2">
    <citation type="journal article" date="2018" name="Plant J.">
        <title>The Physcomitrella patens chromosome-scale assembly reveals moss genome structure and evolution.</title>
        <authorList>
            <person name="Lang D."/>
            <person name="Ullrich K.K."/>
            <person name="Murat F."/>
            <person name="Fuchs J."/>
            <person name="Jenkins J."/>
            <person name="Haas F.B."/>
            <person name="Piednoel M."/>
            <person name="Gundlach H."/>
            <person name="Van Bel M."/>
            <person name="Meyberg R."/>
            <person name="Vives C."/>
            <person name="Morata J."/>
            <person name="Symeonidi A."/>
            <person name="Hiss M."/>
            <person name="Muchero W."/>
            <person name="Kamisugi Y."/>
            <person name="Saleh O."/>
            <person name="Blanc G."/>
            <person name="Decker E.L."/>
            <person name="van Gessel N."/>
            <person name="Grimwood J."/>
            <person name="Hayes R.D."/>
            <person name="Graham S.W."/>
            <person name="Gunter L.E."/>
            <person name="McDaniel S.F."/>
            <person name="Hoernstein S.N.W."/>
            <person name="Larsson A."/>
            <person name="Li F.W."/>
            <person name="Perroud P.F."/>
            <person name="Phillips J."/>
            <person name="Ranjan P."/>
            <person name="Rokshar D.S."/>
            <person name="Rothfels C.J."/>
            <person name="Schneider L."/>
            <person name="Shu S."/>
            <person name="Stevenson D.W."/>
            <person name="Thummler F."/>
            <person name="Tillich M."/>
            <person name="Villarreal Aguilar J.C."/>
            <person name="Widiez T."/>
            <person name="Wong G.K."/>
            <person name="Wymore A."/>
            <person name="Zhang Y."/>
            <person name="Zimmer A.D."/>
            <person name="Quatrano R.S."/>
            <person name="Mayer K.F.X."/>
            <person name="Goodstein D."/>
            <person name="Casacuberta J.M."/>
            <person name="Vandepoele K."/>
            <person name="Reski R."/>
            <person name="Cuming A.C."/>
            <person name="Tuskan G.A."/>
            <person name="Maumus F."/>
            <person name="Salse J."/>
            <person name="Schmutz J."/>
            <person name="Rensing S.A."/>
        </authorList>
    </citation>
    <scope>NUCLEOTIDE SEQUENCE [LARGE SCALE GENOMIC DNA]</scope>
    <source>
        <strain evidence="2 3">cv. Gransden 2004</strain>
    </source>
</reference>
<dbReference type="InParanoid" id="A0A7I4F0V1"/>
<evidence type="ECO:0000313" key="2">
    <source>
        <dbReference type="EnsemblPlants" id="Pp3c11_2820V3.1"/>
    </source>
</evidence>
<sequence length="1120" mass="124136">MGMTTTNDVEVSEFLEQCKVSGDNAYNAIKGVLERLHNPETRADARKILAAVEKYVEKQVPEVNSMATYHFRLHRLSLTDYEGFRENRQSLTLLELPSIFIPEDWSFTFFEGISRHPDTGFRDRDVTELGCGNGWVSIAMAERWLPRKVIGLDINPRAIKVAWINLYLNALNDDGLPVLDHEGKTLLDRVEFYVSDLLAYCREQHLTMDLIVGCIPQILNPDPSAMSKLITENASEEFLYSLSNYCGLQGLHKNPYLEENSRGTFAACLKSTGTGPALLQSDLWLSLIRLSGFVEDQFGLGLVARAAEEGISIIRPTGRLIFNIGGRPGQAVTERLFSRRGFYINKLWQTRVNQAPDTDILALVEIEKNTRHRFEFFMGRVSEEPISARTAWAFLQSGGEISHGLSVYECKLRMPNQVKTISKFLSNGFEETRGALDLSFADESAAEEKIPFLAHLARALEDLSYFPHESPAGSSRFRNLIAGFMRIYHHIPITPASVVVLPSRAVAIENLLRVYSPRLALVDAALTRWLPKKWLTALPAQGANGGAISQSNNKVTVVEAPRRSDLVVQLVKNLKPQVVVTSLADYEMRTSTAFELLLDATGNIGARLVLDISEYLELSSLPGTNGVLQYLTSHPLPMHATIICGLVKNQVYTDLEVAFIISENQTLLNTLAKAGDVTYGRTAISSQFYYGCLFHELLSFQLPERHTLPQRLPKEEETSKFISFSPSSTEALCEVENVNLDQLPPTICMDFDENILPVPDAVKVSVFEGFARQNISEDEMDPRPEILDYLQNRYGLPHAHTKELFLSDTSTSLFTKLVLACVEENGTLVFPMGSSGTLFSVAKFLEADFKRLPTEASNAFKATSGQIDSFLKGIEKPWVYIPGPTISPTGQIFSNSEIGEILAVCKGYGARVILDTSFSGLEYNQSPNWDLKEVGSGSKENSYAVAILGGFSTCLMTGGLEFGFAAVADSVFIEAFKEAPTMSRPHGTLKYTIKKLLGQMSQKSEVLLTGLGEQKKILKYRAEQFCKLLKDCGWDVVEPLGGISMVASPSAYEGKSVKGDKETLGSDNIRDAILKATGLSISSCTWTGIPNYCRFMLALSEEDFTAACKALQRFKELALD</sequence>
<protein>
    <recommendedName>
        <fullName evidence="1">Aminotransferase class I/classII large domain-containing protein</fullName>
    </recommendedName>
</protein>
<dbReference type="EnsemblPlants" id="Pp3c11_2820V3.1">
    <property type="protein sequence ID" value="Pp3c11_2820V3.1"/>
    <property type="gene ID" value="Pp3c11_2820"/>
</dbReference>
<accession>A0A7I4F0V1</accession>
<dbReference type="InterPro" id="IPR029063">
    <property type="entry name" value="SAM-dependent_MTases_sf"/>
</dbReference>
<dbReference type="SUPFAM" id="SSF53383">
    <property type="entry name" value="PLP-dependent transferases"/>
    <property type="match status" value="1"/>
</dbReference>
<feature type="domain" description="Aminotransferase class I/classII large" evidence="1">
    <location>
        <begin position="785"/>
        <end position="1111"/>
    </location>
</feature>
<evidence type="ECO:0000313" key="3">
    <source>
        <dbReference type="Proteomes" id="UP000006727"/>
    </source>
</evidence>
<dbReference type="GO" id="GO:0030170">
    <property type="term" value="F:pyridoxal phosphate binding"/>
    <property type="evidence" value="ECO:0007669"/>
    <property type="project" value="InterPro"/>
</dbReference>
<dbReference type="Proteomes" id="UP000006727">
    <property type="component" value="Chromosome 11"/>
</dbReference>
<dbReference type="CDD" id="cd02440">
    <property type="entry name" value="AdoMet_MTases"/>
    <property type="match status" value="1"/>
</dbReference>
<dbReference type="Pfam" id="PF00155">
    <property type="entry name" value="Aminotran_1_2"/>
    <property type="match status" value="1"/>
</dbReference>
<dbReference type="OMA" id="CFQTYHF"/>